<dbReference type="GO" id="GO:0008757">
    <property type="term" value="F:S-adenosylmethionine-dependent methyltransferase activity"/>
    <property type="evidence" value="ECO:0007669"/>
    <property type="project" value="InterPro"/>
</dbReference>
<dbReference type="CDD" id="cd02440">
    <property type="entry name" value="AdoMet_MTases"/>
    <property type="match status" value="1"/>
</dbReference>
<dbReference type="AlphaFoldDB" id="A0AAD3CH32"/>
<dbReference type="PANTHER" id="PTHR43591:SF99">
    <property type="entry name" value="OS06G0646000 PROTEIN"/>
    <property type="match status" value="1"/>
</dbReference>
<evidence type="ECO:0000259" key="1">
    <source>
        <dbReference type="Pfam" id="PF08241"/>
    </source>
</evidence>
<organism evidence="2 3">
    <name type="scientific">Chaetoceros tenuissimus</name>
    <dbReference type="NCBI Taxonomy" id="426638"/>
    <lineage>
        <taxon>Eukaryota</taxon>
        <taxon>Sar</taxon>
        <taxon>Stramenopiles</taxon>
        <taxon>Ochrophyta</taxon>
        <taxon>Bacillariophyta</taxon>
        <taxon>Coscinodiscophyceae</taxon>
        <taxon>Chaetocerotophycidae</taxon>
        <taxon>Chaetocerotales</taxon>
        <taxon>Chaetocerotaceae</taxon>
        <taxon>Chaetoceros</taxon>
    </lineage>
</organism>
<protein>
    <submittedName>
        <fullName evidence="2">Class I SAM-dependent methyltransferase</fullName>
    </submittedName>
</protein>
<keyword evidence="3" id="KW-1185">Reference proteome</keyword>
<dbReference type="InterPro" id="IPR013216">
    <property type="entry name" value="Methyltransf_11"/>
</dbReference>
<dbReference type="Gene3D" id="3.40.50.150">
    <property type="entry name" value="Vaccinia Virus protein VP39"/>
    <property type="match status" value="1"/>
</dbReference>
<reference evidence="2 3" key="1">
    <citation type="journal article" date="2021" name="Sci. Rep.">
        <title>The genome of the diatom Chaetoceros tenuissimus carries an ancient integrated fragment of an extant virus.</title>
        <authorList>
            <person name="Hongo Y."/>
            <person name="Kimura K."/>
            <person name="Takaki Y."/>
            <person name="Yoshida Y."/>
            <person name="Baba S."/>
            <person name="Kobayashi G."/>
            <person name="Nagasaki K."/>
            <person name="Hano T."/>
            <person name="Tomaru Y."/>
        </authorList>
    </citation>
    <scope>NUCLEOTIDE SEQUENCE [LARGE SCALE GENOMIC DNA]</scope>
    <source>
        <strain evidence="2 3">NIES-3715</strain>
    </source>
</reference>
<evidence type="ECO:0000313" key="3">
    <source>
        <dbReference type="Proteomes" id="UP001054902"/>
    </source>
</evidence>
<dbReference type="Pfam" id="PF08241">
    <property type="entry name" value="Methyltransf_11"/>
    <property type="match status" value="1"/>
</dbReference>
<accession>A0AAD3CH32</accession>
<gene>
    <name evidence="2" type="ORF">CTEN210_01993</name>
</gene>
<name>A0AAD3CH32_9STRA</name>
<proteinExistence type="predicted"/>
<keyword evidence="2" id="KW-0489">Methyltransferase</keyword>
<dbReference type="SUPFAM" id="SSF53335">
    <property type="entry name" value="S-adenosyl-L-methionine-dependent methyltransferases"/>
    <property type="match status" value="1"/>
</dbReference>
<evidence type="ECO:0000313" key="2">
    <source>
        <dbReference type="EMBL" id="GFH45519.1"/>
    </source>
</evidence>
<dbReference type="EMBL" id="BLLK01000020">
    <property type="protein sequence ID" value="GFH45519.1"/>
    <property type="molecule type" value="Genomic_DNA"/>
</dbReference>
<comment type="caution">
    <text evidence="2">The sequence shown here is derived from an EMBL/GenBank/DDBJ whole genome shotgun (WGS) entry which is preliminary data.</text>
</comment>
<dbReference type="Proteomes" id="UP001054902">
    <property type="component" value="Unassembled WGS sequence"/>
</dbReference>
<dbReference type="GO" id="GO:0032259">
    <property type="term" value="P:methylation"/>
    <property type="evidence" value="ECO:0007669"/>
    <property type="project" value="UniProtKB-KW"/>
</dbReference>
<feature type="domain" description="Methyltransferase type 11" evidence="1">
    <location>
        <begin position="81"/>
        <end position="180"/>
    </location>
</feature>
<dbReference type="InterPro" id="IPR029063">
    <property type="entry name" value="SAM-dependent_MTases_sf"/>
</dbReference>
<keyword evidence="2" id="KW-0808">Transferase</keyword>
<sequence>MTPDETSTNSEKYANVKTSGANCITNTKPLRQQLFTSPLISTLYERVLPPLWSAGLRIGGPDEEYNSAASFLIGNGNSIALDMSCGTGFVGRRFASSGLFEHVFALDYSEQMLNECVASIQRENEFDSPIAIVRGDAGSLPFNDDSFDCVHWGAAMHCVPDAEAALSELYRVLKPGGRAYVTTFLRPFPDIVFRFFTVAEIEKIAKDAGFSSENFNVEGKGVYGILRASK</sequence>
<dbReference type="PANTHER" id="PTHR43591">
    <property type="entry name" value="METHYLTRANSFERASE"/>
    <property type="match status" value="1"/>
</dbReference>